<proteinExistence type="predicted"/>
<dbReference type="RefSeq" id="WP_052236692.1">
    <property type="nucleotide sequence ID" value="NZ_CALYQC010000004.1"/>
</dbReference>
<accession>A0A0A7RYD7</accession>
<dbReference type="Pfam" id="PF13520">
    <property type="entry name" value="AA_permease_2"/>
    <property type="match status" value="1"/>
</dbReference>
<name>A0A0A7RYD7_FRIPE</name>
<feature type="transmembrane region" description="Helical" evidence="6">
    <location>
        <begin position="118"/>
        <end position="137"/>
    </location>
</feature>
<dbReference type="GO" id="GO:0055085">
    <property type="term" value="P:transmembrane transport"/>
    <property type="evidence" value="ECO:0007669"/>
    <property type="project" value="InterPro"/>
</dbReference>
<dbReference type="PIRSF" id="PIRSF006060">
    <property type="entry name" value="AA_transporter"/>
    <property type="match status" value="1"/>
</dbReference>
<evidence type="ECO:0000256" key="2">
    <source>
        <dbReference type="ARBA" id="ARBA00022475"/>
    </source>
</evidence>
<dbReference type="HOGENOM" id="CLU_007946_6_0_6"/>
<evidence type="ECO:0000256" key="4">
    <source>
        <dbReference type="ARBA" id="ARBA00022989"/>
    </source>
</evidence>
<dbReference type="GO" id="GO:0016020">
    <property type="term" value="C:membrane"/>
    <property type="evidence" value="ECO:0007669"/>
    <property type="project" value="UniProtKB-SubCell"/>
</dbReference>
<dbReference type="Proteomes" id="UP000030901">
    <property type="component" value="Chromosome"/>
</dbReference>
<feature type="transmembrane region" description="Helical" evidence="6">
    <location>
        <begin position="144"/>
        <end position="168"/>
    </location>
</feature>
<dbReference type="InterPro" id="IPR050367">
    <property type="entry name" value="APC_superfamily"/>
</dbReference>
<feature type="transmembrane region" description="Helical" evidence="6">
    <location>
        <begin position="417"/>
        <end position="435"/>
    </location>
</feature>
<keyword evidence="2" id="KW-1003">Cell membrane</keyword>
<keyword evidence="4 6" id="KW-1133">Transmembrane helix</keyword>
<dbReference type="Gene3D" id="1.20.1740.10">
    <property type="entry name" value="Amino acid/polyamine transporter I"/>
    <property type="match status" value="1"/>
</dbReference>
<feature type="transmembrane region" description="Helical" evidence="6">
    <location>
        <begin position="84"/>
        <end position="106"/>
    </location>
</feature>
<feature type="transmembrane region" description="Helical" evidence="6">
    <location>
        <begin position="288"/>
        <end position="307"/>
    </location>
</feature>
<protein>
    <submittedName>
        <fullName evidence="7">Amino acid/polyamine/organocation transporter, APC superfamily</fullName>
    </submittedName>
</protein>
<dbReference type="OrthoDB" id="9804700at2"/>
<feature type="transmembrane region" description="Helical" evidence="6">
    <location>
        <begin position="222"/>
        <end position="244"/>
    </location>
</feature>
<organism evidence="7 8">
    <name type="scientific">Frischella perrara</name>
    <dbReference type="NCBI Taxonomy" id="1267021"/>
    <lineage>
        <taxon>Bacteria</taxon>
        <taxon>Pseudomonadati</taxon>
        <taxon>Pseudomonadota</taxon>
        <taxon>Gammaproteobacteria</taxon>
        <taxon>Orbales</taxon>
        <taxon>Orbaceae</taxon>
        <taxon>Frischella</taxon>
    </lineage>
</organism>
<feature type="transmembrane region" description="Helical" evidence="6">
    <location>
        <begin position="354"/>
        <end position="380"/>
    </location>
</feature>
<evidence type="ECO:0000256" key="1">
    <source>
        <dbReference type="ARBA" id="ARBA00004651"/>
    </source>
</evidence>
<dbReference type="AlphaFoldDB" id="A0A0A7RYD7"/>
<feature type="transmembrane region" description="Helical" evidence="6">
    <location>
        <begin position="42"/>
        <end position="63"/>
    </location>
</feature>
<evidence type="ECO:0000256" key="5">
    <source>
        <dbReference type="ARBA" id="ARBA00023136"/>
    </source>
</evidence>
<feature type="transmembrane region" description="Helical" evidence="6">
    <location>
        <begin position="392"/>
        <end position="411"/>
    </location>
</feature>
<dbReference type="InterPro" id="IPR002293">
    <property type="entry name" value="AA/rel_permease1"/>
</dbReference>
<evidence type="ECO:0000313" key="8">
    <source>
        <dbReference type="Proteomes" id="UP000030901"/>
    </source>
</evidence>
<feature type="transmembrane region" description="Helical" evidence="6">
    <location>
        <begin position="188"/>
        <end position="210"/>
    </location>
</feature>
<evidence type="ECO:0000256" key="6">
    <source>
        <dbReference type="SAM" id="Phobius"/>
    </source>
</evidence>
<comment type="subcellular location">
    <subcellularLocation>
        <location evidence="1">Cell membrane</location>
        <topology evidence="1">Multi-pass membrane protein</topology>
    </subcellularLocation>
</comment>
<dbReference type="KEGG" id="fpp:FPB0191_00436"/>
<dbReference type="STRING" id="1267021.FPB0191_00436"/>
<feature type="transmembrane region" description="Helical" evidence="6">
    <location>
        <begin position="328"/>
        <end position="348"/>
    </location>
</feature>
<dbReference type="EMBL" id="CP009056">
    <property type="protein sequence ID" value="AJA44268.1"/>
    <property type="molecule type" value="Genomic_DNA"/>
</dbReference>
<keyword evidence="3 6" id="KW-0812">Transmembrane</keyword>
<gene>
    <name evidence="7" type="ORF">FPB0191_00436</name>
</gene>
<keyword evidence="8" id="KW-1185">Reference proteome</keyword>
<evidence type="ECO:0000256" key="3">
    <source>
        <dbReference type="ARBA" id="ARBA00022692"/>
    </source>
</evidence>
<dbReference type="PANTHER" id="PTHR42770">
    <property type="entry name" value="AMINO ACID TRANSPORTER-RELATED"/>
    <property type="match status" value="1"/>
</dbReference>
<keyword evidence="5 6" id="KW-0472">Membrane</keyword>
<evidence type="ECO:0000313" key="7">
    <source>
        <dbReference type="EMBL" id="AJA44268.1"/>
    </source>
</evidence>
<sequence length="445" mass="48114">MPKLTKSMKFRDLVILGLLFIGPTAPVGLFGVLDALSDGAVALVYLISTLLMAFTAFSYARMANQLPHSGSVYAYCSAGIHPNAGFLVGWLLLLDYLFIPAVAYLFSGISLNAIIPDIPVWFWTCLAVFVTTILNLIGFKKSAFITLMILIIEIIVLFAVIVGGIWVLCTQGTQRDLLHPFMGGDLFSWSNVFSAVSIAVLSYLGFDAIATFAEENGGHRNLVGKAIIGCLILAGILFVIQTYVGALLSPYTPEYLRAHPDLQGKAYYTMVNSEIANWLGWSLSMTKAVGAAFAAMVGQAAASRLLFSMGRDKRLPSFLAKVGQHNGVPTIAILFTAAFNLCLATLAANHSKGLATLVSFVDIGALCAFIMLHVSVIGYFRFKQKRQGKLALISDVLIPMVGILVLLPVLIHIDNDAKIVGIIWLALGSLVLFFNRGRADLAWLK</sequence>
<reference evidence="7 8" key="1">
    <citation type="journal article" date="2014" name="Appl. Environ. Microbiol.">
        <title>Gut symbionts from distinct hosts exhibit genotoxic activity via divergent colibactin biosynthetic pathways.</title>
        <authorList>
            <person name="Engel P."/>
            <person name="Vizcaino M.I."/>
            <person name="Crawford J.M."/>
        </authorList>
    </citation>
    <scope>NUCLEOTIDE SEQUENCE [LARGE SCALE GENOMIC DNA]</scope>
    <source>
        <strain evidence="7 8">PEB0191</strain>
    </source>
</reference>
<dbReference type="PANTHER" id="PTHR42770:SF16">
    <property type="entry name" value="AMINO ACID PERMEASE"/>
    <property type="match status" value="1"/>
</dbReference>